<organism evidence="1 2">
    <name type="scientific">Dermacentor silvarum</name>
    <name type="common">Tick</name>
    <dbReference type="NCBI Taxonomy" id="543639"/>
    <lineage>
        <taxon>Eukaryota</taxon>
        <taxon>Metazoa</taxon>
        <taxon>Ecdysozoa</taxon>
        <taxon>Arthropoda</taxon>
        <taxon>Chelicerata</taxon>
        <taxon>Arachnida</taxon>
        <taxon>Acari</taxon>
        <taxon>Parasitiformes</taxon>
        <taxon>Ixodida</taxon>
        <taxon>Ixodoidea</taxon>
        <taxon>Ixodidae</taxon>
        <taxon>Rhipicephalinae</taxon>
        <taxon>Dermacentor</taxon>
    </lineage>
</organism>
<dbReference type="EMBL" id="CM023479">
    <property type="protein sequence ID" value="KAH7974864.1"/>
    <property type="molecule type" value="Genomic_DNA"/>
</dbReference>
<gene>
    <name evidence="1" type="ORF">HPB49_020545</name>
</gene>
<dbReference type="Proteomes" id="UP000821865">
    <property type="component" value="Chromosome 10"/>
</dbReference>
<sequence>MQRFRARFNIARRVQQLPPTVCPVLFRTAGGFLLAASSQRLSRLLHHSMLEHLLASPMCFFDSTPRGRILARFSFDLDAMDSRLFLSAKQSLQNGFITIAKLVVVGTQTPPVLAVGVVAIVAMGFAMVHIFPSGLEECALSSLLRMGTQHMSCRCPCRAFGRCSSQSTPEPAFSNISADMRWSTQASNAARYLESRNVSRMLQHVTETRDSLSTVRCLAAVPRFKQHFERLSDLGLRAFATFCMCFRFARFAAGMCGLLVVLAALAFSVALAGREPTDQASSSVGLALSSSLSIPMMTVALCLSLFVVLQGTVSLERALEYTELPAEVDVEKSAADRDDAGDSLLIAPTLEDAWPSEGLVEFEKYSASYRPGILPDVLKGVTFVVEPKEKVGVVGRTGAGKSSLVLALLRVLRASQGRILIDGVDVSTVPLRRLRSAITVIPQDPTLVRGSLRDNLDPTRSHTDEQLWRALRQAHLSDVVAGRKEGLLIETGDGGSNLSVGQRQLVCLARALLRGPKILVLDEATSQMDGDTDRLIQATLRDAFAQCTVIAIAHRIHTVLDYDKILVMAEGTVLEYGPVKKLLCDTSSAFHTMAKNAGALPFDVHYRDYASTTEL</sequence>
<accession>A0ACB8DQK4</accession>
<evidence type="ECO:0000313" key="2">
    <source>
        <dbReference type="Proteomes" id="UP000821865"/>
    </source>
</evidence>
<name>A0ACB8DQK4_DERSI</name>
<protein>
    <submittedName>
        <fullName evidence="1">Uncharacterized protein</fullName>
    </submittedName>
</protein>
<keyword evidence="2" id="KW-1185">Reference proteome</keyword>
<comment type="caution">
    <text evidence="1">The sequence shown here is derived from an EMBL/GenBank/DDBJ whole genome shotgun (WGS) entry which is preliminary data.</text>
</comment>
<reference evidence="1" key="1">
    <citation type="submission" date="2020-05" db="EMBL/GenBank/DDBJ databases">
        <title>Large-scale comparative analyses of tick genomes elucidate their genetic diversity and vector capacities.</title>
        <authorList>
            <person name="Jia N."/>
            <person name="Wang J."/>
            <person name="Shi W."/>
            <person name="Du L."/>
            <person name="Sun Y."/>
            <person name="Zhan W."/>
            <person name="Jiang J."/>
            <person name="Wang Q."/>
            <person name="Zhang B."/>
            <person name="Ji P."/>
            <person name="Sakyi L.B."/>
            <person name="Cui X."/>
            <person name="Yuan T."/>
            <person name="Jiang B."/>
            <person name="Yang W."/>
            <person name="Lam T.T.-Y."/>
            <person name="Chang Q."/>
            <person name="Ding S."/>
            <person name="Wang X."/>
            <person name="Zhu J."/>
            <person name="Ruan X."/>
            <person name="Zhao L."/>
            <person name="Wei J."/>
            <person name="Que T."/>
            <person name="Du C."/>
            <person name="Cheng J."/>
            <person name="Dai P."/>
            <person name="Han X."/>
            <person name="Huang E."/>
            <person name="Gao Y."/>
            <person name="Liu J."/>
            <person name="Shao H."/>
            <person name="Ye R."/>
            <person name="Li L."/>
            <person name="Wei W."/>
            <person name="Wang X."/>
            <person name="Wang C."/>
            <person name="Yang T."/>
            <person name="Huo Q."/>
            <person name="Li W."/>
            <person name="Guo W."/>
            <person name="Chen H."/>
            <person name="Zhou L."/>
            <person name="Ni X."/>
            <person name="Tian J."/>
            <person name="Zhou Y."/>
            <person name="Sheng Y."/>
            <person name="Liu T."/>
            <person name="Pan Y."/>
            <person name="Xia L."/>
            <person name="Li J."/>
            <person name="Zhao F."/>
            <person name="Cao W."/>
        </authorList>
    </citation>
    <scope>NUCLEOTIDE SEQUENCE</scope>
    <source>
        <strain evidence="1">Dsil-2018</strain>
    </source>
</reference>
<proteinExistence type="predicted"/>
<evidence type="ECO:0000313" key="1">
    <source>
        <dbReference type="EMBL" id="KAH7974864.1"/>
    </source>
</evidence>